<dbReference type="InterPro" id="IPR046347">
    <property type="entry name" value="bZIP_sf"/>
</dbReference>
<protein>
    <recommendedName>
        <fullName evidence="3">BZIP domain-containing protein</fullName>
    </recommendedName>
</protein>
<dbReference type="Pfam" id="PF07716">
    <property type="entry name" value="bZIP_2"/>
    <property type="match status" value="1"/>
</dbReference>
<feature type="region of interest" description="Disordered" evidence="2">
    <location>
        <begin position="125"/>
        <end position="153"/>
    </location>
</feature>
<keyword evidence="5" id="KW-1185">Reference proteome</keyword>
<dbReference type="EMBL" id="JADGJD010000419">
    <property type="protein sequence ID" value="KAJ3051239.1"/>
    <property type="molecule type" value="Genomic_DNA"/>
</dbReference>
<dbReference type="AlphaFoldDB" id="A0AAD5X1F7"/>
<evidence type="ECO:0000259" key="3">
    <source>
        <dbReference type="PROSITE" id="PS50217"/>
    </source>
</evidence>
<proteinExistence type="predicted"/>
<keyword evidence="1" id="KW-0175">Coiled coil</keyword>
<dbReference type="PROSITE" id="PS00036">
    <property type="entry name" value="BZIP_BASIC"/>
    <property type="match status" value="1"/>
</dbReference>
<dbReference type="Gene3D" id="3.30.160.60">
    <property type="entry name" value="Classic Zinc Finger"/>
    <property type="match status" value="1"/>
</dbReference>
<accession>A0AAD5X1F7</accession>
<feature type="compositionally biased region" description="Basic and acidic residues" evidence="2">
    <location>
        <begin position="530"/>
        <end position="543"/>
    </location>
</feature>
<evidence type="ECO:0000313" key="5">
    <source>
        <dbReference type="Proteomes" id="UP001212841"/>
    </source>
</evidence>
<dbReference type="GO" id="GO:0003700">
    <property type="term" value="F:DNA-binding transcription factor activity"/>
    <property type="evidence" value="ECO:0007669"/>
    <property type="project" value="InterPro"/>
</dbReference>
<name>A0AAD5X1F7_9FUNG</name>
<gene>
    <name evidence="4" type="ORF">HK097_007778</name>
</gene>
<evidence type="ECO:0000313" key="4">
    <source>
        <dbReference type="EMBL" id="KAJ3051239.1"/>
    </source>
</evidence>
<feature type="coiled-coil region" evidence="1">
    <location>
        <begin position="553"/>
        <end position="608"/>
    </location>
</feature>
<feature type="region of interest" description="Disordered" evidence="2">
    <location>
        <begin position="465"/>
        <end position="514"/>
    </location>
</feature>
<evidence type="ECO:0000256" key="2">
    <source>
        <dbReference type="SAM" id="MobiDB-lite"/>
    </source>
</evidence>
<dbReference type="PROSITE" id="PS50217">
    <property type="entry name" value="BZIP"/>
    <property type="match status" value="1"/>
</dbReference>
<dbReference type="SUPFAM" id="SSF57959">
    <property type="entry name" value="Leucine zipper domain"/>
    <property type="match status" value="1"/>
</dbReference>
<feature type="compositionally biased region" description="Polar residues" evidence="2">
    <location>
        <begin position="248"/>
        <end position="257"/>
    </location>
</feature>
<dbReference type="Proteomes" id="UP001212841">
    <property type="component" value="Unassembled WGS sequence"/>
</dbReference>
<reference evidence="4" key="1">
    <citation type="submission" date="2020-05" db="EMBL/GenBank/DDBJ databases">
        <title>Phylogenomic resolution of chytrid fungi.</title>
        <authorList>
            <person name="Stajich J.E."/>
            <person name="Amses K."/>
            <person name="Simmons R."/>
            <person name="Seto K."/>
            <person name="Myers J."/>
            <person name="Bonds A."/>
            <person name="Quandt C.A."/>
            <person name="Barry K."/>
            <person name="Liu P."/>
            <person name="Grigoriev I."/>
            <person name="Longcore J.E."/>
            <person name="James T.Y."/>
        </authorList>
    </citation>
    <scope>NUCLEOTIDE SEQUENCE</scope>
    <source>
        <strain evidence="4">JEL0318</strain>
    </source>
</reference>
<sequence length="612" mass="67579">MLRPHPSPSQRPYNHPTPHTLHPHNHFSFPSYPSPSSTSTQEKDITHYTPYGHLPHRFVPPTPTDVPHQLSQSFPQAETKFPLAGSFPYELFSYSGVSGTEEGVNVMGGEVDDNMTDDETIELSSSELKDTVGEGSVEPYGSERPVGSGAMVSQPQHGVQYSAASRHAYVDSTILMGGIGVQPERGCGQQPLLMQAREESQQTTREMRGGVMNGELVRGTESEFQNSVNEDADEESVGMERGSVGVAGTSSRSGGTEYSVQPVMEVEEPMTADVASSGANVLGVIATDGQEAPIDHHMTMCAPPVVYTHTNPAAMELTAANPTTGFLNNISLAGAPYPSYMIPSMFALNPRAYQPDVFNPGAFQPQYVPPHFQHQYAQFQPHSRRGRNGSTPYIQMPVPIPRPMYRERFRPASFQICPPTAMGDAMVLERSSPSTQGSYMTAQEPTAAITSAVVNPQLLVKTFDRSSSRLKSSPDSPTKPTFDESPPTHSLVSPISPHLEPLESPPHLSPTSPTKDITTALQQVQSLTREVARRRSKNTEAARRSRQKKLGRMKALEIRNKEMEGRVVEYERMLREREREVEELGKRERKLEERVRDLEGLLNEAHRRIVEK</sequence>
<organism evidence="4 5">
    <name type="scientific">Rhizophlyctis rosea</name>
    <dbReference type="NCBI Taxonomy" id="64517"/>
    <lineage>
        <taxon>Eukaryota</taxon>
        <taxon>Fungi</taxon>
        <taxon>Fungi incertae sedis</taxon>
        <taxon>Chytridiomycota</taxon>
        <taxon>Chytridiomycota incertae sedis</taxon>
        <taxon>Chytridiomycetes</taxon>
        <taxon>Rhizophlyctidales</taxon>
        <taxon>Rhizophlyctidaceae</taxon>
        <taxon>Rhizophlyctis</taxon>
    </lineage>
</organism>
<feature type="region of interest" description="Disordered" evidence="2">
    <location>
        <begin position="1"/>
        <end position="70"/>
    </location>
</feature>
<evidence type="ECO:0000256" key="1">
    <source>
        <dbReference type="SAM" id="Coils"/>
    </source>
</evidence>
<comment type="caution">
    <text evidence="4">The sequence shown here is derived from an EMBL/GenBank/DDBJ whole genome shotgun (WGS) entry which is preliminary data.</text>
</comment>
<feature type="compositionally biased region" description="Low complexity" evidence="2">
    <location>
        <begin position="12"/>
        <end position="40"/>
    </location>
</feature>
<feature type="domain" description="BZIP" evidence="3">
    <location>
        <begin position="528"/>
        <end position="591"/>
    </location>
</feature>
<dbReference type="InterPro" id="IPR004827">
    <property type="entry name" value="bZIP"/>
</dbReference>
<feature type="region of interest" description="Disordered" evidence="2">
    <location>
        <begin position="221"/>
        <end position="257"/>
    </location>
</feature>
<feature type="region of interest" description="Disordered" evidence="2">
    <location>
        <begin position="529"/>
        <end position="549"/>
    </location>
</feature>
<dbReference type="CDD" id="cd12193">
    <property type="entry name" value="bZIP_GCN4"/>
    <property type="match status" value="1"/>
</dbReference>